<evidence type="ECO:0000313" key="8">
    <source>
        <dbReference type="EMBL" id="MEK8089139.1"/>
    </source>
</evidence>
<comment type="subcellular location">
    <subcellularLocation>
        <location evidence="7">Cell membrane</location>
        <topology evidence="7">Multi-pass membrane protein</topology>
    </subcellularLocation>
    <subcellularLocation>
        <location evidence="1">Membrane</location>
        <topology evidence="1">Multi-pass membrane protein</topology>
    </subcellularLocation>
</comment>
<organism evidence="8 9">
    <name type="scientific">Thermithiobacillus plumbiphilus</name>
    <dbReference type="NCBI Taxonomy" id="1729899"/>
    <lineage>
        <taxon>Bacteria</taxon>
        <taxon>Pseudomonadati</taxon>
        <taxon>Pseudomonadota</taxon>
        <taxon>Acidithiobacillia</taxon>
        <taxon>Acidithiobacillales</taxon>
        <taxon>Thermithiobacillaceae</taxon>
        <taxon>Thermithiobacillus</taxon>
    </lineage>
</organism>
<keyword evidence="9" id="KW-1185">Reference proteome</keyword>
<keyword evidence="7" id="KW-0830">Ubiquinone</keyword>
<feature type="transmembrane region" description="Helical" evidence="7">
    <location>
        <begin position="61"/>
        <end position="85"/>
    </location>
</feature>
<dbReference type="GO" id="GO:0050136">
    <property type="term" value="F:NADH dehydrogenase (quinone) (non-electrogenic) activity"/>
    <property type="evidence" value="ECO:0007669"/>
    <property type="project" value="UniProtKB-EC"/>
</dbReference>
<evidence type="ECO:0000256" key="7">
    <source>
        <dbReference type="HAMAP-Rule" id="MF_01456"/>
    </source>
</evidence>
<evidence type="ECO:0000256" key="6">
    <source>
        <dbReference type="ARBA" id="ARBA00023136"/>
    </source>
</evidence>
<dbReference type="Gene3D" id="1.10.287.3510">
    <property type="match status" value="1"/>
</dbReference>
<comment type="subunit">
    <text evidence="7">NDH-1 is composed of 14 different subunits. Subunits NuoA, H, J, K, L, M, N constitute the membrane sector of the complex.</text>
</comment>
<dbReference type="InterPro" id="IPR001133">
    <property type="entry name" value="NADH_UbQ_OxRdtase_chain4L/K"/>
</dbReference>
<comment type="caution">
    <text evidence="8">The sequence shown here is derived from an EMBL/GenBank/DDBJ whole genome shotgun (WGS) entry which is preliminary data.</text>
</comment>
<dbReference type="HAMAP" id="MF_01456">
    <property type="entry name" value="NDH1_NuoK"/>
    <property type="match status" value="1"/>
</dbReference>
<keyword evidence="7" id="KW-0874">Quinone</keyword>
<comment type="function">
    <text evidence="7">NDH-1 shuttles electrons from NADH, via FMN and iron-sulfur (Fe-S) centers, to quinones in the respiratory chain. The immediate electron acceptor for the enzyme in this species is believed to be ubiquinone. Couples the redox reaction to proton translocation (for every two electrons transferred, four hydrogen ions are translocated across the cytoplasmic membrane), and thus conserves the redox energy in a proton gradient.</text>
</comment>
<name>A0ABU9D6G9_9PROT</name>
<dbReference type="EC" id="7.1.1.-" evidence="7"/>
<protein>
    <recommendedName>
        <fullName evidence="7">NADH-quinone oxidoreductase subunit K</fullName>
        <ecNumber evidence="7">7.1.1.-</ecNumber>
    </recommendedName>
    <alternativeName>
        <fullName evidence="7">NADH dehydrogenase I subunit K</fullName>
    </alternativeName>
    <alternativeName>
        <fullName evidence="7">NDH-1 subunit K</fullName>
    </alternativeName>
</protein>
<sequence>MGIEAFLIVAAALIGIGLYGALSQQSIVMVMMGLELILNGILLSILSFWHFVAPYSAKGQIFAIIGLTLMAVEAAMGFAILIALYRARMVDTVDGAKDLRG</sequence>
<keyword evidence="3 7" id="KW-0813">Transport</keyword>
<keyword evidence="6 7" id="KW-0472">Membrane</keyword>
<keyword evidence="7" id="KW-1278">Translocase</keyword>
<dbReference type="Pfam" id="PF00420">
    <property type="entry name" value="Oxidored_q2"/>
    <property type="match status" value="1"/>
</dbReference>
<reference evidence="8 9" key="1">
    <citation type="submission" date="2024-04" db="EMBL/GenBank/DDBJ databases">
        <authorList>
            <person name="Abashina T."/>
            <person name="Shaikin A."/>
        </authorList>
    </citation>
    <scope>NUCLEOTIDE SEQUENCE [LARGE SCALE GENOMIC DNA]</scope>
    <source>
        <strain evidence="8 9">AAFK</strain>
    </source>
</reference>
<keyword evidence="7" id="KW-0520">NAD</keyword>
<dbReference type="Proteomes" id="UP001446205">
    <property type="component" value="Unassembled WGS sequence"/>
</dbReference>
<evidence type="ECO:0000256" key="3">
    <source>
        <dbReference type="ARBA" id="ARBA00022448"/>
    </source>
</evidence>
<proteinExistence type="inferred from homology"/>
<dbReference type="NCBIfam" id="NF004320">
    <property type="entry name" value="PRK05715.1-2"/>
    <property type="match status" value="1"/>
</dbReference>
<accession>A0ABU9D6G9</accession>
<evidence type="ECO:0000313" key="9">
    <source>
        <dbReference type="Proteomes" id="UP001446205"/>
    </source>
</evidence>
<comment type="catalytic activity">
    <reaction evidence="7">
        <text>a quinone + NADH + 5 H(+)(in) = a quinol + NAD(+) + 4 H(+)(out)</text>
        <dbReference type="Rhea" id="RHEA:57888"/>
        <dbReference type="ChEBI" id="CHEBI:15378"/>
        <dbReference type="ChEBI" id="CHEBI:24646"/>
        <dbReference type="ChEBI" id="CHEBI:57540"/>
        <dbReference type="ChEBI" id="CHEBI:57945"/>
        <dbReference type="ChEBI" id="CHEBI:132124"/>
    </reaction>
</comment>
<keyword evidence="5 7" id="KW-1133">Transmembrane helix</keyword>
<dbReference type="EMBL" id="JBBPCO010000003">
    <property type="protein sequence ID" value="MEK8089139.1"/>
    <property type="molecule type" value="Genomic_DNA"/>
</dbReference>
<feature type="transmembrane region" description="Helical" evidence="7">
    <location>
        <begin position="6"/>
        <end position="22"/>
    </location>
</feature>
<dbReference type="PANTHER" id="PTHR11434">
    <property type="entry name" value="NADH-UBIQUINONE OXIDOREDUCTASE SUBUNIT ND4L"/>
    <property type="match status" value="1"/>
</dbReference>
<dbReference type="PANTHER" id="PTHR11434:SF16">
    <property type="entry name" value="NADH-UBIQUINONE OXIDOREDUCTASE CHAIN 4L"/>
    <property type="match status" value="1"/>
</dbReference>
<keyword evidence="7" id="KW-1003">Cell membrane</keyword>
<evidence type="ECO:0000256" key="2">
    <source>
        <dbReference type="ARBA" id="ARBA00010519"/>
    </source>
</evidence>
<keyword evidence="4 7" id="KW-0812">Transmembrane</keyword>
<keyword evidence="8" id="KW-0560">Oxidoreductase</keyword>
<dbReference type="RefSeq" id="WP_341370204.1">
    <property type="nucleotide sequence ID" value="NZ_JBBPCO010000003.1"/>
</dbReference>
<feature type="transmembrane region" description="Helical" evidence="7">
    <location>
        <begin position="29"/>
        <end position="49"/>
    </location>
</feature>
<dbReference type="InterPro" id="IPR039428">
    <property type="entry name" value="NUOK/Mnh_C1-like"/>
</dbReference>
<evidence type="ECO:0000256" key="4">
    <source>
        <dbReference type="ARBA" id="ARBA00022692"/>
    </source>
</evidence>
<comment type="similarity">
    <text evidence="2 7">Belongs to the complex I subunit 4L family.</text>
</comment>
<gene>
    <name evidence="7 8" type="primary">nuoK</name>
    <name evidence="8" type="ORF">WOB96_05110</name>
</gene>
<evidence type="ECO:0000256" key="5">
    <source>
        <dbReference type="ARBA" id="ARBA00022989"/>
    </source>
</evidence>
<evidence type="ECO:0000256" key="1">
    <source>
        <dbReference type="ARBA" id="ARBA00004141"/>
    </source>
</evidence>